<reference evidence="4" key="1">
    <citation type="journal article" date="2020" name="Mol. Plant Microbe Interact.">
        <title>Genome Sequence of the Biocontrol Agent Coniothyrium minitans strain Conio (IMI 134523).</title>
        <authorList>
            <person name="Patel D."/>
            <person name="Shittu T.A."/>
            <person name="Baroncelli R."/>
            <person name="Muthumeenakshi S."/>
            <person name="Osborne T.H."/>
            <person name="Janganan T.K."/>
            <person name="Sreenivasaprasad S."/>
        </authorList>
    </citation>
    <scope>NUCLEOTIDE SEQUENCE</scope>
    <source>
        <strain evidence="4">Conio</strain>
    </source>
</reference>
<feature type="region of interest" description="Disordered" evidence="2">
    <location>
        <begin position="337"/>
        <end position="360"/>
    </location>
</feature>
<comment type="caution">
    <text evidence="4">The sequence shown here is derived from an EMBL/GenBank/DDBJ whole genome shotgun (WGS) entry which is preliminary data.</text>
</comment>
<dbReference type="Pfam" id="PF00172">
    <property type="entry name" value="Zn_clus"/>
    <property type="match status" value="1"/>
</dbReference>
<evidence type="ECO:0000259" key="3">
    <source>
        <dbReference type="Pfam" id="PF00172"/>
    </source>
</evidence>
<dbReference type="InterPro" id="IPR001138">
    <property type="entry name" value="Zn2Cys6_DnaBD"/>
</dbReference>
<proteinExistence type="predicted"/>
<dbReference type="InterPro" id="IPR052973">
    <property type="entry name" value="Fungal_sec-metab_reg_TF"/>
</dbReference>
<dbReference type="OrthoDB" id="5362630at2759"/>
<protein>
    <submittedName>
        <fullName evidence="4">C6 finger domain-containing protein</fullName>
    </submittedName>
</protein>
<dbReference type="AlphaFoldDB" id="A0A9P6GM76"/>
<dbReference type="Proteomes" id="UP000756921">
    <property type="component" value="Unassembled WGS sequence"/>
</dbReference>
<feature type="compositionally biased region" description="Low complexity" evidence="2">
    <location>
        <begin position="104"/>
        <end position="114"/>
    </location>
</feature>
<dbReference type="GO" id="GO:0000981">
    <property type="term" value="F:DNA-binding transcription factor activity, RNA polymerase II-specific"/>
    <property type="evidence" value="ECO:0007669"/>
    <property type="project" value="InterPro"/>
</dbReference>
<organism evidence="4 5">
    <name type="scientific">Paraphaeosphaeria minitans</name>
    <dbReference type="NCBI Taxonomy" id="565426"/>
    <lineage>
        <taxon>Eukaryota</taxon>
        <taxon>Fungi</taxon>
        <taxon>Dikarya</taxon>
        <taxon>Ascomycota</taxon>
        <taxon>Pezizomycotina</taxon>
        <taxon>Dothideomycetes</taxon>
        <taxon>Pleosporomycetidae</taxon>
        <taxon>Pleosporales</taxon>
        <taxon>Massarineae</taxon>
        <taxon>Didymosphaeriaceae</taxon>
        <taxon>Paraphaeosphaeria</taxon>
    </lineage>
</organism>
<keyword evidence="1" id="KW-0539">Nucleus</keyword>
<feature type="region of interest" description="Disordered" evidence="2">
    <location>
        <begin position="57"/>
        <end position="143"/>
    </location>
</feature>
<evidence type="ECO:0000313" key="4">
    <source>
        <dbReference type="EMBL" id="KAF9737984.1"/>
    </source>
</evidence>
<evidence type="ECO:0000256" key="1">
    <source>
        <dbReference type="ARBA" id="ARBA00023242"/>
    </source>
</evidence>
<feature type="domain" description="Zn(2)-C6 fungal-type" evidence="3">
    <location>
        <begin position="366"/>
        <end position="389"/>
    </location>
</feature>
<sequence length="778" mass="87372">MAASSQYHRGATAPHSHYHALPGNHEHLYADLATSWHGSHGGFSRAPAPSALLQRFSSPAQRPPAHYDYGGSSDPVNPNLNQPQWPATYTRAAPQEWNPDFNESSLSSRSLSYSEADGRQHPLPLADPRPPRQYENAPTVPLSSPAHEYRPQDNLHEPHVTAVSANAGLFQSRLMPRKDAAVVPNAPPFAANAGTLAPMLNYANSNMHVSPTHASTQVAVTWAQEPHSDSSPVAPRHTFAQHSHALPQDLVLGSQAQLPDTTWAMVTAAPSTPTPAVYEQLPDTAPLWPTEPASQDYTHQQHVLANPALHEVDALRGKRSLVKKTVAKVPAAFVARSQKSKVSKRKGPLDEQARRKTHEMRKQKSACIRCRFYKSGCDHGDPCQKCQKVAGGARSFNMPCCRIRLEEAMLVRHCNGRSNQDEGEFIGYEWLPNWDLINMDIIWNLPGTGPIQVQPMRITIGKYRPKRPFLDAATNEWSTTQGRVVVEQPPYAVYDTQSLVPLLERYITNLQPAVERWIFARVSHDEIAVLTYQEVVRLRARLPPGPQNLLDLCMRIQCLSVVSQGYGTVWSNGVPGIQVYDYSKLGRSQYEAYDRSSRDRPLPGAINQQVDVAALKLLRKLETACHNLVNNKIFKPKIKPWYELFLALYVIFWNLEYIHRSAETYIQSKHGTTVESHVKNVVSRQIEKWEYSFEVLLTYWKTAIRDYVPFKVARENPEELRKKGHLDAQGFDYVLKLVSIIDRIGEIGQSTAPYTGLRSTHNSLSSKWIRRLLETSGA</sequence>
<feature type="compositionally biased region" description="Polar residues" evidence="2">
    <location>
        <begin position="74"/>
        <end position="87"/>
    </location>
</feature>
<name>A0A9P6GM76_9PLEO</name>
<dbReference type="CDD" id="cd00067">
    <property type="entry name" value="GAL4"/>
    <property type="match status" value="1"/>
</dbReference>
<evidence type="ECO:0000313" key="5">
    <source>
        <dbReference type="Proteomes" id="UP000756921"/>
    </source>
</evidence>
<evidence type="ECO:0000256" key="2">
    <source>
        <dbReference type="SAM" id="MobiDB-lite"/>
    </source>
</evidence>
<dbReference type="PANTHER" id="PTHR35392">
    <property type="entry name" value="ZN(II)2CYS6 TRANSCRIPTION FACTOR (EUROFUNG)-RELATED-RELATED"/>
    <property type="match status" value="1"/>
</dbReference>
<keyword evidence="5" id="KW-1185">Reference proteome</keyword>
<dbReference type="EMBL" id="WJXW01000003">
    <property type="protein sequence ID" value="KAF9737984.1"/>
    <property type="molecule type" value="Genomic_DNA"/>
</dbReference>
<accession>A0A9P6GM76</accession>
<gene>
    <name evidence="4" type="ORF">PMIN01_03267</name>
</gene>
<dbReference type="GO" id="GO:0008270">
    <property type="term" value="F:zinc ion binding"/>
    <property type="evidence" value="ECO:0007669"/>
    <property type="project" value="InterPro"/>
</dbReference>